<evidence type="ECO:0000313" key="9">
    <source>
        <dbReference type="EMBL" id="NOU86185.1"/>
    </source>
</evidence>
<keyword evidence="6 7" id="KW-0472">Membrane</keyword>
<dbReference type="PROSITE" id="PS50928">
    <property type="entry name" value="ABC_TM1"/>
    <property type="match status" value="1"/>
</dbReference>
<evidence type="ECO:0000256" key="7">
    <source>
        <dbReference type="RuleBase" id="RU363032"/>
    </source>
</evidence>
<reference evidence="9 10" key="1">
    <citation type="submission" date="2019-10" db="EMBL/GenBank/DDBJ databases">
        <title>Description of Paenibacillus choica sp. nov.</title>
        <authorList>
            <person name="Carlier A."/>
            <person name="Qi S."/>
        </authorList>
    </citation>
    <scope>NUCLEOTIDE SEQUENCE [LARGE SCALE GENOMIC DNA]</scope>
    <source>
        <strain evidence="9 10">LMG 31460</strain>
    </source>
</reference>
<evidence type="ECO:0000256" key="1">
    <source>
        <dbReference type="ARBA" id="ARBA00004651"/>
    </source>
</evidence>
<feature type="transmembrane region" description="Helical" evidence="7">
    <location>
        <begin position="193"/>
        <end position="216"/>
    </location>
</feature>
<comment type="similarity">
    <text evidence="7">Belongs to the binding-protein-dependent transport system permease family.</text>
</comment>
<dbReference type="EMBL" id="WHOC01000049">
    <property type="protein sequence ID" value="NOU86185.1"/>
    <property type="molecule type" value="Genomic_DNA"/>
</dbReference>
<accession>A0ABX1YYH7</accession>
<dbReference type="InterPro" id="IPR000515">
    <property type="entry name" value="MetI-like"/>
</dbReference>
<dbReference type="Gene3D" id="1.10.3720.10">
    <property type="entry name" value="MetI-like"/>
    <property type="match status" value="1"/>
</dbReference>
<dbReference type="SUPFAM" id="SSF161098">
    <property type="entry name" value="MetI-like"/>
    <property type="match status" value="1"/>
</dbReference>
<evidence type="ECO:0000313" key="10">
    <source>
        <dbReference type="Proteomes" id="UP000658690"/>
    </source>
</evidence>
<feature type="domain" description="ABC transmembrane type-1" evidence="8">
    <location>
        <begin position="57"/>
        <end position="274"/>
    </location>
</feature>
<dbReference type="InterPro" id="IPR035906">
    <property type="entry name" value="MetI-like_sf"/>
</dbReference>
<gene>
    <name evidence="9" type="ORF">GC102_10405</name>
</gene>
<evidence type="ECO:0000256" key="3">
    <source>
        <dbReference type="ARBA" id="ARBA00022475"/>
    </source>
</evidence>
<name>A0ABX1YYH7_9BACL</name>
<comment type="subcellular location">
    <subcellularLocation>
        <location evidence="1 7">Cell membrane</location>
        <topology evidence="1 7">Multi-pass membrane protein</topology>
    </subcellularLocation>
</comment>
<comment type="caution">
    <text evidence="9">The sequence shown here is derived from an EMBL/GenBank/DDBJ whole genome shotgun (WGS) entry which is preliminary data.</text>
</comment>
<feature type="transmembrane region" description="Helical" evidence="7">
    <location>
        <begin position="93"/>
        <end position="117"/>
    </location>
</feature>
<feature type="transmembrane region" description="Helical" evidence="7">
    <location>
        <begin position="144"/>
        <end position="172"/>
    </location>
</feature>
<protein>
    <submittedName>
        <fullName evidence="9">ABC transporter permease subunit</fullName>
    </submittedName>
</protein>
<keyword evidence="3" id="KW-1003">Cell membrane</keyword>
<evidence type="ECO:0000256" key="4">
    <source>
        <dbReference type="ARBA" id="ARBA00022692"/>
    </source>
</evidence>
<dbReference type="CDD" id="cd06261">
    <property type="entry name" value="TM_PBP2"/>
    <property type="match status" value="1"/>
</dbReference>
<keyword evidence="2 7" id="KW-0813">Transport</keyword>
<organism evidence="9 10">
    <name type="scientific">Paenibacillus germinis</name>
    <dbReference type="NCBI Taxonomy" id="2654979"/>
    <lineage>
        <taxon>Bacteria</taxon>
        <taxon>Bacillati</taxon>
        <taxon>Bacillota</taxon>
        <taxon>Bacilli</taxon>
        <taxon>Bacillales</taxon>
        <taxon>Paenibacillaceae</taxon>
        <taxon>Paenibacillus</taxon>
    </lineage>
</organism>
<feature type="transmembrane region" description="Helical" evidence="7">
    <location>
        <begin position="255"/>
        <end position="278"/>
    </location>
</feature>
<dbReference type="Pfam" id="PF00528">
    <property type="entry name" value="BPD_transp_1"/>
    <property type="match status" value="1"/>
</dbReference>
<dbReference type="PANTHER" id="PTHR30193:SF44">
    <property type="entry name" value="LACTOSE TRANSPORT SYSTEM PERMEASE PROTEIN LACF"/>
    <property type="match status" value="1"/>
</dbReference>
<evidence type="ECO:0000259" key="8">
    <source>
        <dbReference type="PROSITE" id="PS50928"/>
    </source>
</evidence>
<dbReference type="Proteomes" id="UP000658690">
    <property type="component" value="Unassembled WGS sequence"/>
</dbReference>
<evidence type="ECO:0000256" key="6">
    <source>
        <dbReference type="ARBA" id="ARBA00023136"/>
    </source>
</evidence>
<keyword evidence="4 7" id="KW-0812">Transmembrane</keyword>
<proteinExistence type="inferred from homology"/>
<evidence type="ECO:0000256" key="5">
    <source>
        <dbReference type="ARBA" id="ARBA00022989"/>
    </source>
</evidence>
<feature type="transmembrane region" description="Helical" evidence="7">
    <location>
        <begin position="61"/>
        <end position="81"/>
    </location>
</feature>
<sequence>MTIPGILLLFGFSYLPMFGIVIAFKNFKATKGIWGSEWVGIDNFRYLFGSADAWRITFNTLYLNALFIFCGTVSAVLLALLMNEVKKKWANKLLQSSLFFPYLLSWVLIGYIVFAVLKMENGLLNNWLTGMGLQPVQWYMEPRYWPAILLVVMLWKTSGYYSIIYLSAILGISDEYYEAAKIDGASKLQQIRFITLPLLTPVVTIMTLLQIGRIFYADFGLFYNVTRDSGMLYTTTDVIDTYVFRMLRSAGDVGMASAAGFYQAIVGFALVLLANLIVRKIDKENALF</sequence>
<keyword evidence="5 7" id="KW-1133">Transmembrane helix</keyword>
<feature type="transmembrane region" description="Helical" evidence="7">
    <location>
        <begin position="7"/>
        <end position="24"/>
    </location>
</feature>
<dbReference type="InterPro" id="IPR051393">
    <property type="entry name" value="ABC_transporter_permease"/>
</dbReference>
<keyword evidence="10" id="KW-1185">Reference proteome</keyword>
<dbReference type="PANTHER" id="PTHR30193">
    <property type="entry name" value="ABC TRANSPORTER PERMEASE PROTEIN"/>
    <property type="match status" value="1"/>
</dbReference>
<evidence type="ECO:0000256" key="2">
    <source>
        <dbReference type="ARBA" id="ARBA00022448"/>
    </source>
</evidence>